<accession>A0A2A9E7U8</accession>
<keyword evidence="1" id="KW-0812">Transmembrane</keyword>
<reference evidence="2 3" key="1">
    <citation type="submission" date="2017-10" db="EMBL/GenBank/DDBJ databases">
        <title>Sequencing the genomes of 1000 actinobacteria strains.</title>
        <authorList>
            <person name="Klenk H.-P."/>
        </authorList>
    </citation>
    <scope>NUCLEOTIDE SEQUENCE [LARGE SCALE GENOMIC DNA]</scope>
    <source>
        <strain evidence="2 3">DSM 18966</strain>
    </source>
</reference>
<dbReference type="AlphaFoldDB" id="A0A2A9E7U8"/>
<proteinExistence type="predicted"/>
<feature type="transmembrane region" description="Helical" evidence="1">
    <location>
        <begin position="20"/>
        <end position="44"/>
    </location>
</feature>
<keyword evidence="1" id="KW-0472">Membrane</keyword>
<gene>
    <name evidence="2" type="ORF">ATL42_2866</name>
</gene>
<dbReference type="Proteomes" id="UP000225548">
    <property type="component" value="Unassembled WGS sequence"/>
</dbReference>
<evidence type="ECO:0000256" key="1">
    <source>
        <dbReference type="SAM" id="Phobius"/>
    </source>
</evidence>
<keyword evidence="1" id="KW-1133">Transmembrane helix</keyword>
<feature type="transmembrane region" description="Helical" evidence="1">
    <location>
        <begin position="50"/>
        <end position="68"/>
    </location>
</feature>
<organism evidence="2 3">
    <name type="scientific">Sanguibacter antarcticus</name>
    <dbReference type="NCBI Taxonomy" id="372484"/>
    <lineage>
        <taxon>Bacteria</taxon>
        <taxon>Bacillati</taxon>
        <taxon>Actinomycetota</taxon>
        <taxon>Actinomycetes</taxon>
        <taxon>Micrococcales</taxon>
        <taxon>Sanguibacteraceae</taxon>
        <taxon>Sanguibacter</taxon>
    </lineage>
</organism>
<keyword evidence="3" id="KW-1185">Reference proteome</keyword>
<dbReference type="EMBL" id="PDJG01000001">
    <property type="protein sequence ID" value="PFG34934.1"/>
    <property type="molecule type" value="Genomic_DNA"/>
</dbReference>
<sequence>MTRVKTLAAYFGLSHDGTRVSASTSIAISIILSLVVSLLLRVLFPGFSSVVRLVLWGIVMFVIFRWAAANAQRQGR</sequence>
<protein>
    <submittedName>
        <fullName evidence="2">Uncharacterized protein</fullName>
    </submittedName>
</protein>
<evidence type="ECO:0000313" key="2">
    <source>
        <dbReference type="EMBL" id="PFG34934.1"/>
    </source>
</evidence>
<evidence type="ECO:0000313" key="3">
    <source>
        <dbReference type="Proteomes" id="UP000225548"/>
    </source>
</evidence>
<name>A0A2A9E7U8_9MICO</name>
<comment type="caution">
    <text evidence="2">The sequence shown here is derived from an EMBL/GenBank/DDBJ whole genome shotgun (WGS) entry which is preliminary data.</text>
</comment>